<dbReference type="PROSITE" id="PS50297">
    <property type="entry name" value="ANK_REP_REGION"/>
    <property type="match status" value="2"/>
</dbReference>
<keyword evidence="5" id="KW-0677">Repeat</keyword>
<dbReference type="InterPro" id="IPR036770">
    <property type="entry name" value="Ankyrin_rpt-contain_sf"/>
</dbReference>
<feature type="repeat" description="ANK" evidence="12">
    <location>
        <begin position="541"/>
        <end position="573"/>
    </location>
</feature>
<proteinExistence type="inferred from homology"/>
<evidence type="ECO:0000256" key="8">
    <source>
        <dbReference type="ARBA" id="ARBA00023015"/>
    </source>
</evidence>
<evidence type="ECO:0000256" key="2">
    <source>
        <dbReference type="ARBA" id="ARBA00022491"/>
    </source>
</evidence>
<evidence type="ECO:0000256" key="1">
    <source>
        <dbReference type="ARBA" id="ARBA00004123"/>
    </source>
</evidence>
<dbReference type="InterPro" id="IPR047144">
    <property type="entry name" value="BCOR-like"/>
</dbReference>
<keyword evidence="6" id="KW-0832">Ubl conjugation</keyword>
<dbReference type="PROSITE" id="PS50088">
    <property type="entry name" value="ANK_REPEAT"/>
    <property type="match status" value="2"/>
</dbReference>
<dbReference type="CDD" id="cd14261">
    <property type="entry name" value="PUFD"/>
    <property type="match status" value="1"/>
</dbReference>
<dbReference type="GO" id="GO:0006325">
    <property type="term" value="P:chromatin organization"/>
    <property type="evidence" value="ECO:0007669"/>
    <property type="project" value="UniProtKB-KW"/>
</dbReference>
<accession>A0A151NTE6</accession>
<feature type="compositionally biased region" description="Polar residues" evidence="13">
    <location>
        <begin position="474"/>
        <end position="491"/>
    </location>
</feature>
<dbReference type="Proteomes" id="UP000050525">
    <property type="component" value="Unassembled WGS sequence"/>
</dbReference>
<dbReference type="GO" id="GO:0003714">
    <property type="term" value="F:transcription corepressor activity"/>
    <property type="evidence" value="ECO:0007669"/>
    <property type="project" value="TreeGrafter"/>
</dbReference>
<keyword evidence="8" id="KW-0805">Transcription regulation</keyword>
<keyword evidence="2" id="KW-0678">Repressor</keyword>
<evidence type="ECO:0000313" key="16">
    <source>
        <dbReference type="EMBL" id="KYO40162.1"/>
    </source>
</evidence>
<evidence type="ECO:0000256" key="11">
    <source>
        <dbReference type="ARBA" id="ARBA00034703"/>
    </source>
</evidence>
<evidence type="ECO:0000256" key="10">
    <source>
        <dbReference type="ARBA" id="ARBA00023242"/>
    </source>
</evidence>
<evidence type="ECO:0000256" key="5">
    <source>
        <dbReference type="ARBA" id="ARBA00022737"/>
    </source>
</evidence>
<comment type="similarity">
    <text evidence="11">Belongs to the BCOR family.</text>
</comment>
<reference evidence="16 17" key="1">
    <citation type="journal article" date="2012" name="Genome Biol.">
        <title>Sequencing three crocodilian genomes to illuminate the evolution of archosaurs and amniotes.</title>
        <authorList>
            <person name="St John J.A."/>
            <person name="Braun E.L."/>
            <person name="Isberg S.R."/>
            <person name="Miles L.G."/>
            <person name="Chong A.Y."/>
            <person name="Gongora J."/>
            <person name="Dalzell P."/>
            <person name="Moran C."/>
            <person name="Bed'hom B."/>
            <person name="Abzhanov A."/>
            <person name="Burgess S.C."/>
            <person name="Cooksey A.M."/>
            <person name="Castoe T.A."/>
            <person name="Crawford N.G."/>
            <person name="Densmore L.D."/>
            <person name="Drew J.C."/>
            <person name="Edwards S.V."/>
            <person name="Faircloth B.C."/>
            <person name="Fujita M.K."/>
            <person name="Greenwold M.J."/>
            <person name="Hoffmann F.G."/>
            <person name="Howard J.M."/>
            <person name="Iguchi T."/>
            <person name="Janes D.E."/>
            <person name="Khan S.Y."/>
            <person name="Kohno S."/>
            <person name="de Koning A.J."/>
            <person name="Lance S.L."/>
            <person name="McCarthy F.M."/>
            <person name="McCormack J.E."/>
            <person name="Merchant M.E."/>
            <person name="Peterson D.G."/>
            <person name="Pollock D.D."/>
            <person name="Pourmand N."/>
            <person name="Raney B.J."/>
            <person name="Roessler K.A."/>
            <person name="Sanford J.R."/>
            <person name="Sawyer R.H."/>
            <person name="Schmidt C.J."/>
            <person name="Triplett E.W."/>
            <person name="Tuberville T.D."/>
            <person name="Venegas-Anaya M."/>
            <person name="Howard J.T."/>
            <person name="Jarvis E.D."/>
            <person name="Guillette L.J.Jr."/>
            <person name="Glenn T.C."/>
            <person name="Green R.E."/>
            <person name="Ray D.A."/>
        </authorList>
    </citation>
    <scope>NUCLEOTIDE SEQUENCE [LARGE SCALE GENOMIC DNA]</scope>
    <source>
        <strain evidence="16">KSC_2009_1</strain>
    </source>
</reference>
<dbReference type="InterPro" id="IPR002110">
    <property type="entry name" value="Ankyrin_rpt"/>
</dbReference>
<evidence type="ECO:0000259" key="15">
    <source>
        <dbReference type="Pfam" id="PF16553"/>
    </source>
</evidence>
<feature type="compositionally biased region" description="Polar residues" evidence="13">
    <location>
        <begin position="336"/>
        <end position="352"/>
    </location>
</feature>
<feature type="domain" description="BCL-6 corepressor PCGF1 binding" evidence="15">
    <location>
        <begin position="677"/>
        <end position="788"/>
    </location>
</feature>
<name>A0A151NTE6_ALLMI</name>
<feature type="region of interest" description="Disordered" evidence="13">
    <location>
        <begin position="474"/>
        <end position="496"/>
    </location>
</feature>
<gene>
    <name evidence="16" type="primary">BCOR</name>
    <name evidence="16" type="ORF">Y1Q_0000013</name>
</gene>
<dbReference type="PANTHER" id="PTHR24117:SF8">
    <property type="entry name" value="BCL-6 COREPRESSOR"/>
    <property type="match status" value="1"/>
</dbReference>
<keyword evidence="12" id="KW-0040">ANK repeat</keyword>
<protein>
    <submittedName>
        <fullName evidence="16">BCL-6 corepressor isoform C</fullName>
    </submittedName>
</protein>
<evidence type="ECO:0000256" key="7">
    <source>
        <dbReference type="ARBA" id="ARBA00022853"/>
    </source>
</evidence>
<feature type="repeat" description="ANK" evidence="12">
    <location>
        <begin position="574"/>
        <end position="606"/>
    </location>
</feature>
<sequence>MLSATPLYGNVHSWMSNERVRMCGINEDRKIPVNDGEAPKSRLELREENHLNHSVVDATTAHRIDSLAALSMERKEDMSANIEVNQTYTKDGTDDVESTDGKILKPKPSKLAKRIANSAGYVGDRFKCVTTELYADSSQLSREQRALQMEGLQEDSILCLPAAYCERAMMRFSELEMKEREGQTATKDSEVCRYSQADWENLKGNNEKKPKSVTLEDAIADQNDNDRCDFNSDVNNQGHFLETSEEKDSQIEKCYLERHSVYEKAEDPLPENISQHACPRLERKRRHSGEKVQDDGSPGENFVDELQDEAVSKAKKRKNSKGLPLFPVSPHMKGLSSPSANSKRQTQPSSTPALRLAAKQQKIKESRKTDGLCTEEEEDFQAASLLQKYRECEKPSGKRQCKTKHLALQERRRRSSLTGDDTTDIENAEDKVMVTRKFRKRPEPTSDCDSSPAKSHEQKLYDRLQQTPSLLPVSQPSQLQIASPPQETTPSRPMPPEARRLIVNKNAGETLLQRAARLGYEEVVLYCLENKVCDVNHRDNAGYCALHEACARGWLSIVRHLLEYGADVNCSAQDGTRPIHDAVENDHLEIVRLLLSYGADPTLATYSGRTIVKMTHSELMETFLTEYLTDLQGRSVDDPGLYWDFHGSSVCDPKDESGFDILANPPGASDEDEDGFSDVFEFEFSDGPLLPCYNIQVSLSQGPRNWLLLSDVVKRLKMSSRIFRCNFPKLEVVTITEAEFYKQVSLSQLFSCAEDLGAFNAESKELLDLVEFTNDLKTLLGSSLEWVHPVDDHPLDIHW</sequence>
<dbReference type="PANTHER" id="PTHR24117">
    <property type="entry name" value="AGAP007537-PB"/>
    <property type="match status" value="1"/>
</dbReference>
<organism evidence="16 17">
    <name type="scientific">Alligator mississippiensis</name>
    <name type="common">American alligator</name>
    <dbReference type="NCBI Taxonomy" id="8496"/>
    <lineage>
        <taxon>Eukaryota</taxon>
        <taxon>Metazoa</taxon>
        <taxon>Chordata</taxon>
        <taxon>Craniata</taxon>
        <taxon>Vertebrata</taxon>
        <taxon>Euteleostomi</taxon>
        <taxon>Archelosauria</taxon>
        <taxon>Archosauria</taxon>
        <taxon>Crocodylia</taxon>
        <taxon>Alligatoridae</taxon>
        <taxon>Alligatorinae</taxon>
        <taxon>Alligator</taxon>
    </lineage>
</organism>
<keyword evidence="7" id="KW-0156">Chromatin regulator</keyword>
<evidence type="ECO:0000256" key="9">
    <source>
        <dbReference type="ARBA" id="ARBA00023163"/>
    </source>
</evidence>
<dbReference type="SMART" id="SM00248">
    <property type="entry name" value="ANK"/>
    <property type="match status" value="3"/>
</dbReference>
<dbReference type="Pfam" id="PF16553">
    <property type="entry name" value="PUFD"/>
    <property type="match status" value="1"/>
</dbReference>
<dbReference type="EMBL" id="AKHW03002066">
    <property type="protein sequence ID" value="KYO40162.1"/>
    <property type="molecule type" value="Genomic_DNA"/>
</dbReference>
<dbReference type="InterPro" id="IPR038227">
    <property type="entry name" value="PUFD_som_sf"/>
</dbReference>
<dbReference type="GO" id="GO:0005634">
    <property type="term" value="C:nucleus"/>
    <property type="evidence" value="ECO:0007669"/>
    <property type="project" value="UniProtKB-SubCell"/>
</dbReference>
<dbReference type="SUPFAM" id="SSF48403">
    <property type="entry name" value="Ankyrin repeat"/>
    <property type="match status" value="1"/>
</dbReference>
<feature type="compositionally biased region" description="Basic residues" evidence="13">
    <location>
        <begin position="397"/>
        <end position="415"/>
    </location>
</feature>
<dbReference type="InterPro" id="IPR031628">
    <property type="entry name" value="BCOR"/>
</dbReference>
<keyword evidence="17" id="KW-1185">Reference proteome</keyword>
<feature type="domain" description="BCL-6 corepressor non-ankyrin-repeat" evidence="14">
    <location>
        <begin position="310"/>
        <end position="455"/>
    </location>
</feature>
<dbReference type="Gene3D" id="1.25.40.20">
    <property type="entry name" value="Ankyrin repeat-containing domain"/>
    <property type="match status" value="1"/>
</dbReference>
<keyword evidence="10" id="KW-0539">Nucleus</keyword>
<evidence type="ECO:0000256" key="4">
    <source>
        <dbReference type="ARBA" id="ARBA00022553"/>
    </source>
</evidence>
<dbReference type="Gene3D" id="3.10.260.40">
    <property type="entry name" value="BCL-6 corepressor, PCGF1 binding domain"/>
    <property type="match status" value="1"/>
</dbReference>
<evidence type="ECO:0000256" key="13">
    <source>
        <dbReference type="SAM" id="MobiDB-lite"/>
    </source>
</evidence>
<comment type="subcellular location">
    <subcellularLocation>
        <location evidence="1">Nucleus</location>
    </subcellularLocation>
</comment>
<keyword evidence="3" id="KW-1017">Isopeptide bond</keyword>
<evidence type="ECO:0000256" key="3">
    <source>
        <dbReference type="ARBA" id="ARBA00022499"/>
    </source>
</evidence>
<dbReference type="Pfam" id="PF12796">
    <property type="entry name" value="Ank_2"/>
    <property type="match status" value="1"/>
</dbReference>
<evidence type="ECO:0000256" key="12">
    <source>
        <dbReference type="PROSITE-ProRule" id="PRU00023"/>
    </source>
</evidence>
<dbReference type="Pfam" id="PF15808">
    <property type="entry name" value="BCOR"/>
    <property type="match status" value="1"/>
</dbReference>
<dbReference type="FunFam" id="1.25.40.20:FF:000032">
    <property type="entry name" value="BCL-6 corepressor isoform X1"/>
    <property type="match status" value="1"/>
</dbReference>
<feature type="region of interest" description="Disordered" evidence="13">
    <location>
        <begin position="394"/>
        <end position="459"/>
    </location>
</feature>
<dbReference type="AlphaFoldDB" id="A0A151NTE6"/>
<keyword evidence="4" id="KW-0597">Phosphoprotein</keyword>
<dbReference type="FunFam" id="3.10.260.40:FF:000001">
    <property type="entry name" value="BCL-6 corepressor isoform X2"/>
    <property type="match status" value="1"/>
</dbReference>
<evidence type="ECO:0000259" key="14">
    <source>
        <dbReference type="Pfam" id="PF15808"/>
    </source>
</evidence>
<comment type="caution">
    <text evidence="16">The sequence shown here is derived from an EMBL/GenBank/DDBJ whole genome shotgun (WGS) entry which is preliminary data.</text>
</comment>
<evidence type="ECO:0000313" key="17">
    <source>
        <dbReference type="Proteomes" id="UP000050525"/>
    </source>
</evidence>
<dbReference type="InterPro" id="IPR032365">
    <property type="entry name" value="PUFD"/>
</dbReference>
<feature type="region of interest" description="Disordered" evidence="13">
    <location>
        <begin position="266"/>
        <end position="374"/>
    </location>
</feature>
<keyword evidence="9" id="KW-0804">Transcription</keyword>
<evidence type="ECO:0000256" key="6">
    <source>
        <dbReference type="ARBA" id="ARBA00022843"/>
    </source>
</evidence>
<dbReference type="GO" id="GO:0000122">
    <property type="term" value="P:negative regulation of transcription by RNA polymerase II"/>
    <property type="evidence" value="ECO:0007669"/>
    <property type="project" value="TreeGrafter"/>
</dbReference>